<reference evidence="1" key="1">
    <citation type="submission" date="2016-10" db="EMBL/GenBank/DDBJ databases">
        <authorList>
            <person name="de Groot N.N."/>
        </authorList>
    </citation>
    <scope>NUCLEOTIDE SEQUENCE</scope>
</reference>
<accession>A0A1W1EJX3</accession>
<sequence length="54" mass="6069">MEFFDNLKKGAQKIILLDVMIKEFNLNQSLVIVYGEWAKATLAISIQGSALIEL</sequence>
<gene>
    <name evidence="1" type="ORF">MNB_SV-15-1549</name>
</gene>
<evidence type="ECO:0000313" key="1">
    <source>
        <dbReference type="EMBL" id="SHO81165.1"/>
    </source>
</evidence>
<dbReference type="AlphaFoldDB" id="A0A1W1EJX3"/>
<organism evidence="1">
    <name type="scientific">hydrothermal vent metagenome</name>
    <dbReference type="NCBI Taxonomy" id="652676"/>
    <lineage>
        <taxon>unclassified sequences</taxon>
        <taxon>metagenomes</taxon>
        <taxon>ecological metagenomes</taxon>
    </lineage>
</organism>
<dbReference type="EMBL" id="FRYL01000031">
    <property type="protein sequence ID" value="SHO81165.1"/>
    <property type="molecule type" value="Genomic_DNA"/>
</dbReference>
<name>A0A1W1EJX3_9ZZZZ</name>
<protein>
    <submittedName>
        <fullName evidence="1">Uncharacterized protein</fullName>
    </submittedName>
</protein>
<proteinExistence type="predicted"/>